<evidence type="ECO:0000313" key="2">
    <source>
        <dbReference type="EMBL" id="KPL78869.1"/>
    </source>
</evidence>
<dbReference type="STRING" id="1134406.ADN00_05270"/>
<dbReference type="AlphaFoldDB" id="A0A0P6YAH6"/>
<keyword evidence="3" id="KW-1185">Reference proteome</keyword>
<proteinExistence type="predicted"/>
<gene>
    <name evidence="2" type="ORF">ADN00_05270</name>
</gene>
<dbReference type="Proteomes" id="UP000050417">
    <property type="component" value="Unassembled WGS sequence"/>
</dbReference>
<accession>A0A0P6YAH6</accession>
<comment type="caution">
    <text evidence="2">The sequence shown here is derived from an EMBL/GenBank/DDBJ whole genome shotgun (WGS) entry which is preliminary data.</text>
</comment>
<organism evidence="2 3">
    <name type="scientific">Ornatilinea apprima</name>
    <dbReference type="NCBI Taxonomy" id="1134406"/>
    <lineage>
        <taxon>Bacteria</taxon>
        <taxon>Bacillati</taxon>
        <taxon>Chloroflexota</taxon>
        <taxon>Anaerolineae</taxon>
        <taxon>Anaerolineales</taxon>
        <taxon>Anaerolineaceae</taxon>
        <taxon>Ornatilinea</taxon>
    </lineage>
</organism>
<reference evidence="2 3" key="1">
    <citation type="submission" date="2015-07" db="EMBL/GenBank/DDBJ databases">
        <title>Genome sequence of Ornatilinea apprima DSM 23815.</title>
        <authorList>
            <person name="Hemp J."/>
            <person name="Ward L.M."/>
            <person name="Pace L.A."/>
            <person name="Fischer W.W."/>
        </authorList>
    </citation>
    <scope>NUCLEOTIDE SEQUENCE [LARGE SCALE GENOMIC DNA]</scope>
    <source>
        <strain evidence="2 3">P3M-1</strain>
    </source>
</reference>
<sequence length="59" mass="6402">MIQSPQQSPLRLPIFSRKGCTLSPRTQWDRPGGLPGSPERRCLAQRPCPSFAGAPGLSL</sequence>
<protein>
    <submittedName>
        <fullName evidence="2">Uncharacterized protein</fullName>
    </submittedName>
</protein>
<feature type="region of interest" description="Disordered" evidence="1">
    <location>
        <begin position="21"/>
        <end position="59"/>
    </location>
</feature>
<evidence type="ECO:0000313" key="3">
    <source>
        <dbReference type="Proteomes" id="UP000050417"/>
    </source>
</evidence>
<dbReference type="EMBL" id="LGCL01000016">
    <property type="protein sequence ID" value="KPL78869.1"/>
    <property type="molecule type" value="Genomic_DNA"/>
</dbReference>
<name>A0A0P6YAH6_9CHLR</name>
<evidence type="ECO:0000256" key="1">
    <source>
        <dbReference type="SAM" id="MobiDB-lite"/>
    </source>
</evidence>